<dbReference type="InterPro" id="IPR051679">
    <property type="entry name" value="DASS-Related_Transporters"/>
</dbReference>
<dbReference type="Gene3D" id="3.30.70.1450">
    <property type="entry name" value="Regulator of K+ conductance, C-terminal domain"/>
    <property type="match status" value="2"/>
</dbReference>
<keyword evidence="4" id="KW-0677">Repeat</keyword>
<keyword evidence="2" id="KW-0813">Transport</keyword>
<gene>
    <name evidence="9" type="ORF">QO018_003745</name>
</gene>
<dbReference type="Pfam" id="PF03600">
    <property type="entry name" value="CitMHS"/>
    <property type="match status" value="1"/>
</dbReference>
<evidence type="ECO:0000256" key="3">
    <source>
        <dbReference type="ARBA" id="ARBA00022692"/>
    </source>
</evidence>
<dbReference type="PANTHER" id="PTHR43652">
    <property type="entry name" value="BASIC AMINO ACID ANTIPORTER YFCC-RELATED"/>
    <property type="match status" value="1"/>
</dbReference>
<feature type="transmembrane region" description="Helical" evidence="7">
    <location>
        <begin position="172"/>
        <end position="199"/>
    </location>
</feature>
<organism evidence="9 10">
    <name type="scientific">Azospirillum picis</name>
    <dbReference type="NCBI Taxonomy" id="488438"/>
    <lineage>
        <taxon>Bacteria</taxon>
        <taxon>Pseudomonadati</taxon>
        <taxon>Pseudomonadota</taxon>
        <taxon>Alphaproteobacteria</taxon>
        <taxon>Rhodospirillales</taxon>
        <taxon>Azospirillaceae</taxon>
        <taxon>Azospirillum</taxon>
    </lineage>
</organism>
<dbReference type="InterPro" id="IPR036721">
    <property type="entry name" value="RCK_C_sf"/>
</dbReference>
<accession>A0ABU0MN24</accession>
<reference evidence="9 10" key="1">
    <citation type="submission" date="2023-07" db="EMBL/GenBank/DDBJ databases">
        <title>Genomic Encyclopedia of Type Strains, Phase IV (KMG-IV): sequencing the most valuable type-strain genomes for metagenomic binning, comparative biology and taxonomic classification.</title>
        <authorList>
            <person name="Goeker M."/>
        </authorList>
    </citation>
    <scope>NUCLEOTIDE SEQUENCE [LARGE SCALE GENOMIC DNA]</scope>
    <source>
        <strain evidence="9 10">DSM 19922</strain>
    </source>
</reference>
<dbReference type="SUPFAM" id="SSF116726">
    <property type="entry name" value="TrkA C-terminal domain-like"/>
    <property type="match status" value="2"/>
</dbReference>
<comment type="caution">
    <text evidence="9">The sequence shown here is derived from an EMBL/GenBank/DDBJ whole genome shotgun (WGS) entry which is preliminary data.</text>
</comment>
<feature type="transmembrane region" description="Helical" evidence="7">
    <location>
        <begin position="133"/>
        <end position="152"/>
    </location>
</feature>
<keyword evidence="3 7" id="KW-0812">Transmembrane</keyword>
<name>A0ABU0MN24_9PROT</name>
<feature type="domain" description="RCK C-terminal" evidence="8">
    <location>
        <begin position="214"/>
        <end position="296"/>
    </location>
</feature>
<feature type="transmembrane region" description="Helical" evidence="7">
    <location>
        <begin position="49"/>
        <end position="71"/>
    </location>
</feature>
<dbReference type="PANTHER" id="PTHR43652:SF2">
    <property type="entry name" value="BASIC AMINO ACID ANTIPORTER YFCC-RELATED"/>
    <property type="match status" value="1"/>
</dbReference>
<feature type="transmembrane region" description="Helical" evidence="7">
    <location>
        <begin position="405"/>
        <end position="438"/>
    </location>
</feature>
<evidence type="ECO:0000259" key="8">
    <source>
        <dbReference type="PROSITE" id="PS51202"/>
    </source>
</evidence>
<evidence type="ECO:0000256" key="6">
    <source>
        <dbReference type="ARBA" id="ARBA00023136"/>
    </source>
</evidence>
<feature type="transmembrane region" description="Helical" evidence="7">
    <location>
        <begin position="510"/>
        <end position="528"/>
    </location>
</feature>
<comment type="subcellular location">
    <subcellularLocation>
        <location evidence="1">Membrane</location>
        <topology evidence="1">Multi-pass membrane protein</topology>
    </subcellularLocation>
</comment>
<feature type="transmembrane region" description="Helical" evidence="7">
    <location>
        <begin position="573"/>
        <end position="593"/>
    </location>
</feature>
<evidence type="ECO:0000256" key="5">
    <source>
        <dbReference type="ARBA" id="ARBA00022989"/>
    </source>
</evidence>
<proteinExistence type="predicted"/>
<sequence length="595" mass="61314">MGFDQAALSAILVAMLAGFVAGRWRYDIVAMAGLMTAVALRLVPAEAAFAGFANPAVVTVAGVLVLSRTLTRSNRFDAVAERLLGGVSGLTGQLLVLCGLAALASAFMNNIGALALFMPVALWAARRYGRSPALYLMPLSYATLLGGMVTLIGTPANLLVSRVRAGTTGEPFGMFAFTPVAAPLTLLGVCYLAVAVRVLRPPAGTGRKVAQEANDGEAADDAPLYDTELVVAPSSPFVGRPVAQLERERNARVYGILRCGRRLFGRMAEQALQAHDILLLRVGVAALPALAASDGLIPPGAGTADGVEVEAVVAPNAIIQGSCAATLDLEGRFGVTLVAAMRQQRRAEGRLADASLSVGDVLLLHGEPEAVRTAAADLGCLLLADRGSGDASRHGAELPPRRAAIAALVFIVAVLLAALEIGPIAVVFSIGVLVLVAARCLRPPEIYEAIDWPVIVLLAAVIPLGDALQNTGTAGQIAALLLHGAGGSGPHAMLTLLLGITMLLTPVLNNPATVVVMSPVALGLANGLGVSPDPFLIAVAIGASCDFLTPFGHHNNTLVMGIGGYRFADFARLGLGLDLLVILAGSLLIPLVWRF</sequence>
<dbReference type="PROSITE" id="PS51202">
    <property type="entry name" value="RCK_C"/>
    <property type="match status" value="1"/>
</dbReference>
<evidence type="ECO:0000313" key="10">
    <source>
        <dbReference type="Proteomes" id="UP001244552"/>
    </source>
</evidence>
<dbReference type="EMBL" id="JAUSVU010000014">
    <property type="protein sequence ID" value="MDQ0534868.1"/>
    <property type="molecule type" value="Genomic_DNA"/>
</dbReference>
<feature type="transmembrane region" description="Helical" evidence="7">
    <location>
        <begin position="83"/>
        <end position="104"/>
    </location>
</feature>
<feature type="transmembrane region" description="Helical" evidence="7">
    <location>
        <begin position="480"/>
        <end position="504"/>
    </location>
</feature>
<evidence type="ECO:0000313" key="9">
    <source>
        <dbReference type="EMBL" id="MDQ0534868.1"/>
    </source>
</evidence>
<dbReference type="InterPro" id="IPR004680">
    <property type="entry name" value="Cit_transptr-like_dom"/>
</dbReference>
<feature type="transmembrane region" description="Helical" evidence="7">
    <location>
        <begin position="450"/>
        <end position="468"/>
    </location>
</feature>
<keyword evidence="5 7" id="KW-1133">Transmembrane helix</keyword>
<dbReference type="Proteomes" id="UP001244552">
    <property type="component" value="Unassembled WGS sequence"/>
</dbReference>
<evidence type="ECO:0000256" key="1">
    <source>
        <dbReference type="ARBA" id="ARBA00004141"/>
    </source>
</evidence>
<dbReference type="CDD" id="cd01115">
    <property type="entry name" value="SLC13_permease"/>
    <property type="match status" value="1"/>
</dbReference>
<evidence type="ECO:0000256" key="7">
    <source>
        <dbReference type="SAM" id="Phobius"/>
    </source>
</evidence>
<evidence type="ECO:0000256" key="4">
    <source>
        <dbReference type="ARBA" id="ARBA00022737"/>
    </source>
</evidence>
<dbReference type="RefSeq" id="WP_209984840.1">
    <property type="nucleotide sequence ID" value="NZ_JAGINO010000015.1"/>
</dbReference>
<evidence type="ECO:0000256" key="2">
    <source>
        <dbReference type="ARBA" id="ARBA00022448"/>
    </source>
</evidence>
<keyword evidence="6 7" id="KW-0472">Membrane</keyword>
<keyword evidence="10" id="KW-1185">Reference proteome</keyword>
<dbReference type="InterPro" id="IPR006037">
    <property type="entry name" value="RCK_C"/>
</dbReference>
<protein>
    <submittedName>
        <fullName evidence="9">Di/tricarboxylate transporter</fullName>
    </submittedName>
</protein>